<evidence type="ECO:0000313" key="1">
    <source>
        <dbReference type="EMBL" id="KAH8011777.1"/>
    </source>
</evidence>
<keyword evidence="2" id="KW-1185">Reference proteome</keyword>
<gene>
    <name evidence="1" type="ORF">K3G42_008938</name>
</gene>
<comment type="caution">
    <text evidence="1">The sequence shown here is derived from an EMBL/GenBank/DDBJ whole genome shotgun (WGS) entry which is preliminary data.</text>
</comment>
<protein>
    <submittedName>
        <fullName evidence="1">Uncharacterized protein</fullName>
    </submittedName>
</protein>
<name>A0ACB8FXH2_9SAUR</name>
<reference evidence="1" key="1">
    <citation type="submission" date="2021-08" db="EMBL/GenBank/DDBJ databases">
        <title>The first chromosome-level gecko genome reveals the dynamic sex chromosomes of Neotropical dwarf geckos (Sphaerodactylidae: Sphaerodactylus).</title>
        <authorList>
            <person name="Pinto B.J."/>
            <person name="Keating S.E."/>
            <person name="Gamble T."/>
        </authorList>
    </citation>
    <scope>NUCLEOTIDE SEQUENCE</scope>
    <source>
        <strain evidence="1">TG3544</strain>
    </source>
</reference>
<evidence type="ECO:0000313" key="2">
    <source>
        <dbReference type="Proteomes" id="UP000827872"/>
    </source>
</evidence>
<dbReference type="EMBL" id="CM037626">
    <property type="protein sequence ID" value="KAH8011777.1"/>
    <property type="molecule type" value="Genomic_DNA"/>
</dbReference>
<proteinExistence type="predicted"/>
<sequence>MCSEEARLESFRNWPAYAPVMPTDLASAGFYYAGIADQVECFCCGGKLGTWEPGDQAWSEHRRHFPRCLFVLGHDVGNVESAPNQPSSAELNISDVHDPRLPKNPSMSSYEARLRSFITWRYSVNKEQLAQAGFYSTGDGDNVLCFHCSGGLREWRADDNAWEQHAQWFPGCHYLLEEKGQDFVNSVQLSRSLQASTMSTENSAFIKDEELSQNHLVQGVIQMGFSLDEIRKAMERKRHLSIEHYTSVEALVADLINAQRENICSPSNESTFQKGLSIEEQLRRLQEEKLCKICMDKTISVVLIPCGHLVTCQDCAEAVEKCPLCCTPITKRQKIYMS</sequence>
<dbReference type="Proteomes" id="UP000827872">
    <property type="component" value="Linkage Group LG13"/>
</dbReference>
<accession>A0ACB8FXH2</accession>
<organism evidence="1 2">
    <name type="scientific">Sphaerodactylus townsendi</name>
    <dbReference type="NCBI Taxonomy" id="933632"/>
    <lineage>
        <taxon>Eukaryota</taxon>
        <taxon>Metazoa</taxon>
        <taxon>Chordata</taxon>
        <taxon>Craniata</taxon>
        <taxon>Vertebrata</taxon>
        <taxon>Euteleostomi</taxon>
        <taxon>Lepidosauria</taxon>
        <taxon>Squamata</taxon>
        <taxon>Bifurcata</taxon>
        <taxon>Gekkota</taxon>
        <taxon>Sphaerodactylidae</taxon>
        <taxon>Sphaerodactylus</taxon>
    </lineage>
</organism>